<evidence type="ECO:0000256" key="8">
    <source>
        <dbReference type="ARBA" id="ARBA00023015"/>
    </source>
</evidence>
<dbReference type="GO" id="GO:0000976">
    <property type="term" value="F:transcription cis-regulatory region binding"/>
    <property type="evidence" value="ECO:0007669"/>
    <property type="project" value="TreeGrafter"/>
</dbReference>
<accession>A0A3E0VQW2</accession>
<evidence type="ECO:0000256" key="6">
    <source>
        <dbReference type="ARBA" id="ARBA00022833"/>
    </source>
</evidence>
<dbReference type="EMBL" id="NBXB01000042">
    <property type="protein sequence ID" value="RFA12266.1"/>
    <property type="molecule type" value="Genomic_DNA"/>
</dbReference>
<dbReference type="PANTHER" id="PTHR33202:SF18">
    <property type="entry name" value="TRANSCRIPTIONAL REGULATOR FURA"/>
    <property type="match status" value="1"/>
</dbReference>
<keyword evidence="6 11" id="KW-0862">Zinc</keyword>
<feature type="region of interest" description="Disordered" evidence="12">
    <location>
        <begin position="1"/>
        <end position="24"/>
    </location>
</feature>
<keyword evidence="10" id="KW-0804">Transcription</keyword>
<evidence type="ECO:0000256" key="11">
    <source>
        <dbReference type="PIRSR" id="PIRSR602481-1"/>
    </source>
</evidence>
<comment type="caution">
    <text evidence="13">The sequence shown here is derived from an EMBL/GenBank/DDBJ whole genome shotgun (WGS) entry which is preliminary data.</text>
</comment>
<keyword evidence="5 11" id="KW-0479">Metal-binding</keyword>
<comment type="subcellular location">
    <subcellularLocation>
        <location evidence="1">Cytoplasm</location>
    </subcellularLocation>
</comment>
<name>A0A3E0VQW2_9MICO</name>
<comment type="similarity">
    <text evidence="2">Belongs to the Fur family.</text>
</comment>
<evidence type="ECO:0000256" key="2">
    <source>
        <dbReference type="ARBA" id="ARBA00007957"/>
    </source>
</evidence>
<feature type="binding site" evidence="11">
    <location>
        <position position="181"/>
    </location>
    <ligand>
        <name>Zn(2+)</name>
        <dbReference type="ChEBI" id="CHEBI:29105"/>
    </ligand>
</feature>
<evidence type="ECO:0000313" key="13">
    <source>
        <dbReference type="EMBL" id="RFA12266.1"/>
    </source>
</evidence>
<dbReference type="Proteomes" id="UP000256541">
    <property type="component" value="Unassembled WGS sequence"/>
</dbReference>
<feature type="binding site" evidence="11">
    <location>
        <position position="178"/>
    </location>
    <ligand>
        <name>Zn(2+)</name>
        <dbReference type="ChEBI" id="CHEBI:29105"/>
    </ligand>
</feature>
<evidence type="ECO:0000256" key="10">
    <source>
        <dbReference type="ARBA" id="ARBA00023163"/>
    </source>
</evidence>
<dbReference type="Gene3D" id="3.30.1490.190">
    <property type="match status" value="1"/>
</dbReference>
<organism evidence="13 14">
    <name type="scientific">Subtercola boreus</name>
    <dbReference type="NCBI Taxonomy" id="120213"/>
    <lineage>
        <taxon>Bacteria</taxon>
        <taxon>Bacillati</taxon>
        <taxon>Actinomycetota</taxon>
        <taxon>Actinomycetes</taxon>
        <taxon>Micrococcales</taxon>
        <taxon>Microbacteriaceae</taxon>
        <taxon>Subtercola</taxon>
    </lineage>
</organism>
<dbReference type="GO" id="GO:1900376">
    <property type="term" value="P:regulation of secondary metabolite biosynthetic process"/>
    <property type="evidence" value="ECO:0007669"/>
    <property type="project" value="TreeGrafter"/>
</dbReference>
<keyword evidence="4" id="KW-0678">Repressor</keyword>
<dbReference type="OrthoDB" id="5242893at2"/>
<evidence type="ECO:0000313" key="14">
    <source>
        <dbReference type="Proteomes" id="UP000256541"/>
    </source>
</evidence>
<dbReference type="SUPFAM" id="SSF46785">
    <property type="entry name" value="Winged helix' DNA-binding domain"/>
    <property type="match status" value="1"/>
</dbReference>
<keyword evidence="8" id="KW-0805">Transcription regulation</keyword>
<dbReference type="InterPro" id="IPR036390">
    <property type="entry name" value="WH_DNA-bd_sf"/>
</dbReference>
<dbReference type="GO" id="GO:0045892">
    <property type="term" value="P:negative regulation of DNA-templated transcription"/>
    <property type="evidence" value="ECO:0007669"/>
    <property type="project" value="TreeGrafter"/>
</dbReference>
<evidence type="ECO:0000256" key="4">
    <source>
        <dbReference type="ARBA" id="ARBA00022491"/>
    </source>
</evidence>
<dbReference type="Pfam" id="PF01475">
    <property type="entry name" value="FUR"/>
    <property type="match status" value="1"/>
</dbReference>
<keyword evidence="9" id="KW-0238">DNA-binding</keyword>
<gene>
    <name evidence="13" type="ORF">B7R22_15755</name>
</gene>
<evidence type="ECO:0000256" key="7">
    <source>
        <dbReference type="ARBA" id="ARBA00023004"/>
    </source>
</evidence>
<dbReference type="InterPro" id="IPR036388">
    <property type="entry name" value="WH-like_DNA-bd_sf"/>
</dbReference>
<evidence type="ECO:0000256" key="1">
    <source>
        <dbReference type="ARBA" id="ARBA00004496"/>
    </source>
</evidence>
<keyword evidence="7" id="KW-0408">Iron</keyword>
<evidence type="ECO:0000256" key="9">
    <source>
        <dbReference type="ARBA" id="ARBA00023125"/>
    </source>
</evidence>
<dbReference type="GO" id="GO:0003700">
    <property type="term" value="F:DNA-binding transcription factor activity"/>
    <property type="evidence" value="ECO:0007669"/>
    <property type="project" value="InterPro"/>
</dbReference>
<dbReference type="GO" id="GO:0005737">
    <property type="term" value="C:cytoplasm"/>
    <property type="evidence" value="ECO:0007669"/>
    <property type="project" value="UniProtKB-SubCell"/>
</dbReference>
<evidence type="ECO:0000256" key="12">
    <source>
        <dbReference type="SAM" id="MobiDB-lite"/>
    </source>
</evidence>
<protein>
    <recommendedName>
        <fullName evidence="15">Transcriptional repressor</fullName>
    </recommendedName>
</protein>
<keyword evidence="3" id="KW-0963">Cytoplasm</keyword>
<feature type="binding site" evidence="11">
    <location>
        <position position="141"/>
    </location>
    <ligand>
        <name>Zn(2+)</name>
        <dbReference type="ChEBI" id="CHEBI:29105"/>
    </ligand>
</feature>
<feature type="binding site" evidence="11">
    <location>
        <position position="138"/>
    </location>
    <ligand>
        <name>Zn(2+)</name>
        <dbReference type="ChEBI" id="CHEBI:29105"/>
    </ligand>
</feature>
<dbReference type="AlphaFoldDB" id="A0A3E0VQW2"/>
<dbReference type="InterPro" id="IPR002481">
    <property type="entry name" value="FUR"/>
</dbReference>
<dbReference type="PANTHER" id="PTHR33202">
    <property type="entry name" value="ZINC UPTAKE REGULATION PROTEIN"/>
    <property type="match status" value="1"/>
</dbReference>
<dbReference type="Gene3D" id="1.10.10.10">
    <property type="entry name" value="Winged helix-like DNA-binding domain superfamily/Winged helix DNA-binding domain"/>
    <property type="match status" value="1"/>
</dbReference>
<proteinExistence type="inferred from homology"/>
<comment type="cofactor">
    <cofactor evidence="11">
        <name>Zn(2+)</name>
        <dbReference type="ChEBI" id="CHEBI:29105"/>
    </cofactor>
    <text evidence="11">Binds 1 zinc ion per subunit.</text>
</comment>
<feature type="compositionally biased region" description="Basic and acidic residues" evidence="12">
    <location>
        <begin position="1"/>
        <end position="11"/>
    </location>
</feature>
<evidence type="ECO:0008006" key="15">
    <source>
        <dbReference type="Google" id="ProtNLM"/>
    </source>
</evidence>
<sequence length="214" mass="23265">MDARVPSRDAEWIPGAPSRERSSSAASRFTGDIYYELLTTTARLNDVTPEPADSIRRSGLRVTTQRLAVLQALEEMPHADTDAIHRRVQVSQPDITVQSVYVVLAALTEAGLIRRIEPAGSPALYERRIGDNHHHAICTGCGAVQDIDCAVGQTPCLEPSDAGGFAIATAEVTYWGLCAACQTAERQAADRHPARHETAHLHPAIHQITFSPRN</sequence>
<evidence type="ECO:0000256" key="5">
    <source>
        <dbReference type="ARBA" id="ARBA00022723"/>
    </source>
</evidence>
<evidence type="ECO:0000256" key="3">
    <source>
        <dbReference type="ARBA" id="ARBA00022490"/>
    </source>
</evidence>
<dbReference type="GO" id="GO:0008270">
    <property type="term" value="F:zinc ion binding"/>
    <property type="evidence" value="ECO:0007669"/>
    <property type="project" value="TreeGrafter"/>
</dbReference>
<reference evidence="13 14" key="1">
    <citation type="submission" date="2017-04" db="EMBL/GenBank/DDBJ databases">
        <title>Comparative genome analysis of Subtercola boreus.</title>
        <authorList>
            <person name="Cho Y.-J."/>
            <person name="Cho A."/>
            <person name="Kim O.-S."/>
            <person name="Lee J.-I."/>
        </authorList>
    </citation>
    <scope>NUCLEOTIDE SEQUENCE [LARGE SCALE GENOMIC DNA]</scope>
    <source>
        <strain evidence="13 14">P27479</strain>
    </source>
</reference>
<dbReference type="CDD" id="cd07153">
    <property type="entry name" value="Fur_like"/>
    <property type="match status" value="1"/>
</dbReference>
<dbReference type="InterPro" id="IPR043135">
    <property type="entry name" value="Fur_C"/>
</dbReference>